<reference evidence="4" key="1">
    <citation type="submission" date="2017-01" db="EMBL/GenBank/DDBJ databases">
        <authorList>
            <person name="Varghese N."/>
            <person name="Submissions S."/>
        </authorList>
    </citation>
    <scope>NUCLEOTIDE SEQUENCE [LARGE SCALE GENOMIC DNA]</scope>
    <source>
        <strain evidence="4">DSM 15366</strain>
    </source>
</reference>
<organism evidence="3 4">
    <name type="scientific">Maribacter ulvicola</name>
    <dbReference type="NCBI Taxonomy" id="228959"/>
    <lineage>
        <taxon>Bacteria</taxon>
        <taxon>Pseudomonadati</taxon>
        <taxon>Bacteroidota</taxon>
        <taxon>Flavobacteriia</taxon>
        <taxon>Flavobacteriales</taxon>
        <taxon>Flavobacteriaceae</taxon>
        <taxon>Maribacter</taxon>
    </lineage>
</organism>
<evidence type="ECO:0000256" key="1">
    <source>
        <dbReference type="SAM" id="Coils"/>
    </source>
</evidence>
<gene>
    <name evidence="3" type="ORF">SAMN05421797_10717</name>
</gene>
<keyword evidence="2" id="KW-1133">Transmembrane helix</keyword>
<evidence type="ECO:0000256" key="2">
    <source>
        <dbReference type="SAM" id="Phobius"/>
    </source>
</evidence>
<accession>A0A1N6YJF9</accession>
<dbReference type="AlphaFoldDB" id="A0A1N6YJF9"/>
<feature type="transmembrane region" description="Helical" evidence="2">
    <location>
        <begin position="190"/>
        <end position="210"/>
    </location>
</feature>
<keyword evidence="2" id="KW-0812">Transmembrane</keyword>
<keyword evidence="4" id="KW-1185">Reference proteome</keyword>
<proteinExistence type="predicted"/>
<sequence>MKIIYKLILIGSIVTNTIYSQNSIEENDDSRFSQKEWNNLVNYLNAEITAIAITNQVENNESISSGEKEDYQVFLESLENNEQENPKSFVEITKQLKDNWGVTLKNISQPIDSLKRYEPRIIDSLFAEIENIKSYKTLKIGESKDYADLKSFYIPISKSIDLVKKEIKQEVSQPVVVRESNFQRKKNSSLFKYLIIPALLFFISTIVFFIKWKKQNKKYSDLKIRKENDYKERESDIKNLKIDNNSLRNENANLKNDLKQIKQEKALKKPEERKIIKEETKSPAIELVAEPVIKEPKVLYAGKPTTDGKFIPVSSSPLYGQTIYKLYVKEDGLSADFEIELVDQFITREVTNAPDEYLYRVCNQENSNKEFSREITTTKRGLAVLINDEWLVKEENKATIKFQ</sequence>
<keyword evidence="1" id="KW-0175">Coiled coil</keyword>
<evidence type="ECO:0000313" key="4">
    <source>
        <dbReference type="Proteomes" id="UP000186953"/>
    </source>
</evidence>
<name>A0A1N6YJF9_9FLAO</name>
<dbReference type="OrthoDB" id="1423654at2"/>
<dbReference type="Proteomes" id="UP000186953">
    <property type="component" value="Unassembled WGS sequence"/>
</dbReference>
<feature type="coiled-coil region" evidence="1">
    <location>
        <begin position="230"/>
        <end position="264"/>
    </location>
</feature>
<evidence type="ECO:0000313" key="3">
    <source>
        <dbReference type="EMBL" id="SIR14708.1"/>
    </source>
</evidence>
<protein>
    <submittedName>
        <fullName evidence="3">Uncharacterized protein</fullName>
    </submittedName>
</protein>
<dbReference type="STRING" id="228959.SAMN05421797_10717"/>
<keyword evidence="2" id="KW-0472">Membrane</keyword>
<dbReference type="EMBL" id="FTMA01000007">
    <property type="protein sequence ID" value="SIR14708.1"/>
    <property type="molecule type" value="Genomic_DNA"/>
</dbReference>
<dbReference type="RefSeq" id="WP_076549780.1">
    <property type="nucleotide sequence ID" value="NZ_FTMA01000007.1"/>
</dbReference>